<sequence length="127" mass="13901">MSMSLFVVLALEVEPNTNDLNAAAKELTYVVEYTPNINLKKHSGFLPAKLESNDAGMETYSFSVSELPAPFKSQLPKQYSQGYVYQFKLGGNPTEAHTAFTTAIIMSTKYNGITIEDQSGAILVVVN</sequence>
<dbReference type="Proteomes" id="UP000290287">
    <property type="component" value="Unassembled WGS sequence"/>
</dbReference>
<dbReference type="EMBL" id="PEIB01000077">
    <property type="protein sequence ID" value="RXJ66758.1"/>
    <property type="molecule type" value="Genomic_DNA"/>
</dbReference>
<dbReference type="OrthoDB" id="6386642at2"/>
<proteinExistence type="predicted"/>
<keyword evidence="2" id="KW-1185">Reference proteome</keyword>
<name>A0A4V1LR29_9GAMM</name>
<reference evidence="1 2" key="1">
    <citation type="submission" date="2017-10" db="EMBL/GenBank/DDBJ databases">
        <title>Nyctiphanis sp. nov., isolated from the stomach of the euphausiid Nyctiphanes simplex (Hansen, 1911) in the Gulf of California.</title>
        <authorList>
            <person name="Gomez-Gil B."/>
            <person name="Aguilar-Mendez M."/>
            <person name="Lopez-Cortes A."/>
            <person name="Gomez-Gutierrez J."/>
            <person name="Roque A."/>
            <person name="Lang E."/>
            <person name="Gonzalez-Castillo A."/>
        </authorList>
    </citation>
    <scope>NUCLEOTIDE SEQUENCE [LARGE SCALE GENOMIC DNA]</scope>
    <source>
        <strain evidence="1 2">CAIM 600</strain>
    </source>
</reference>
<dbReference type="AlphaFoldDB" id="A0A4V1LR29"/>
<organism evidence="1 2">
    <name type="scientific">Veronia nyctiphanis</name>
    <dbReference type="NCBI Taxonomy" id="1278244"/>
    <lineage>
        <taxon>Bacteria</taxon>
        <taxon>Pseudomonadati</taxon>
        <taxon>Pseudomonadota</taxon>
        <taxon>Gammaproteobacteria</taxon>
        <taxon>Vibrionales</taxon>
        <taxon>Vibrionaceae</taxon>
        <taxon>Veronia</taxon>
    </lineage>
</organism>
<comment type="caution">
    <text evidence="1">The sequence shown here is derived from an EMBL/GenBank/DDBJ whole genome shotgun (WGS) entry which is preliminary data.</text>
</comment>
<accession>A0A4V1LR29</accession>
<evidence type="ECO:0000313" key="2">
    <source>
        <dbReference type="Proteomes" id="UP000290287"/>
    </source>
</evidence>
<protein>
    <submittedName>
        <fullName evidence="1">Uncharacterized protein</fullName>
    </submittedName>
</protein>
<evidence type="ECO:0000313" key="1">
    <source>
        <dbReference type="EMBL" id="RXJ66758.1"/>
    </source>
</evidence>
<dbReference type="RefSeq" id="WP_129124451.1">
    <property type="nucleotide sequence ID" value="NZ_PEIB01000077.1"/>
</dbReference>
<gene>
    <name evidence="1" type="ORF">CS022_24515</name>
</gene>